<sequence length="49" mass="5233">MSSHQGTRLGDAGSFSVDGAWWLRPAAYSRTWVPPSAVLEPLALAFQSG</sequence>
<name>A0ABV3FAB8_9NOCA</name>
<evidence type="ECO:0000313" key="1">
    <source>
        <dbReference type="EMBL" id="MEV0364634.1"/>
    </source>
</evidence>
<evidence type="ECO:0000313" key="2">
    <source>
        <dbReference type="Proteomes" id="UP001551658"/>
    </source>
</evidence>
<gene>
    <name evidence="1" type="ORF">AB0H72_18240</name>
</gene>
<proteinExistence type="predicted"/>
<reference evidence="1 2" key="1">
    <citation type="submission" date="2024-06" db="EMBL/GenBank/DDBJ databases">
        <title>The Natural Products Discovery Center: Release of the First 8490 Sequenced Strains for Exploring Actinobacteria Biosynthetic Diversity.</title>
        <authorList>
            <person name="Kalkreuter E."/>
            <person name="Kautsar S.A."/>
            <person name="Yang D."/>
            <person name="Bader C.D."/>
            <person name="Teijaro C.N."/>
            <person name="Fluegel L."/>
            <person name="Davis C.M."/>
            <person name="Simpson J.R."/>
            <person name="Lauterbach L."/>
            <person name="Steele A.D."/>
            <person name="Gui C."/>
            <person name="Meng S."/>
            <person name="Li G."/>
            <person name="Viehrig K."/>
            <person name="Ye F."/>
            <person name="Su P."/>
            <person name="Kiefer A.F."/>
            <person name="Nichols A."/>
            <person name="Cepeda A.J."/>
            <person name="Yan W."/>
            <person name="Fan B."/>
            <person name="Jiang Y."/>
            <person name="Adhikari A."/>
            <person name="Zheng C.-J."/>
            <person name="Schuster L."/>
            <person name="Cowan T.M."/>
            <person name="Smanski M.J."/>
            <person name="Chevrette M.G."/>
            <person name="De Carvalho L.P.S."/>
            <person name="Shen B."/>
        </authorList>
    </citation>
    <scope>NUCLEOTIDE SEQUENCE [LARGE SCALE GENOMIC DNA]</scope>
    <source>
        <strain evidence="1 2">NPDC050671</strain>
    </source>
</reference>
<organism evidence="1 2">
    <name type="scientific">Nocardia fusca</name>
    <dbReference type="NCBI Taxonomy" id="941183"/>
    <lineage>
        <taxon>Bacteria</taxon>
        <taxon>Bacillati</taxon>
        <taxon>Actinomycetota</taxon>
        <taxon>Actinomycetes</taxon>
        <taxon>Mycobacteriales</taxon>
        <taxon>Nocardiaceae</taxon>
        <taxon>Nocardia</taxon>
    </lineage>
</organism>
<accession>A0ABV3FAB8</accession>
<comment type="caution">
    <text evidence="1">The sequence shown here is derived from an EMBL/GenBank/DDBJ whole genome shotgun (WGS) entry which is preliminary data.</text>
</comment>
<dbReference type="RefSeq" id="WP_357979900.1">
    <property type="nucleotide sequence ID" value="NZ_JBFAIH010000010.1"/>
</dbReference>
<keyword evidence="2" id="KW-1185">Reference proteome</keyword>
<dbReference type="EMBL" id="JBFAIH010000010">
    <property type="protein sequence ID" value="MEV0364634.1"/>
    <property type="molecule type" value="Genomic_DNA"/>
</dbReference>
<dbReference type="Proteomes" id="UP001551658">
    <property type="component" value="Unassembled WGS sequence"/>
</dbReference>
<protein>
    <submittedName>
        <fullName evidence="1">Uncharacterized protein</fullName>
    </submittedName>
</protein>